<dbReference type="InParanoid" id="A0A4S2MTA3"/>
<sequence length="210" mass="22990">MMTNRPSQPPKYLPIQAYQYYNQTLLGILPFPPPTDTIYPPRLHPQNAPLITKNINSLPLSIGRLLMPVSSSQVQQARPAAQAEFQKPVVSYNSADGARLRDSQDLGAVYIPQSLLAPGPTASASHVQGAGNESDEKERKRAEKKEEGWVMVSSRSASAGKKDGDGEEGGRDGVRFQVIYPPVRGCEVGGRGYLEGGRGGERIFGRRMRW</sequence>
<accession>A0A4S2MTA3</accession>
<feature type="compositionally biased region" description="Basic and acidic residues" evidence="1">
    <location>
        <begin position="134"/>
        <end position="148"/>
    </location>
</feature>
<dbReference type="AlphaFoldDB" id="A0A4S2MTA3"/>
<feature type="compositionally biased region" description="Basic and acidic residues" evidence="1">
    <location>
        <begin position="160"/>
        <end position="174"/>
    </location>
</feature>
<keyword evidence="3" id="KW-1185">Reference proteome</keyword>
<evidence type="ECO:0000313" key="3">
    <source>
        <dbReference type="Proteomes" id="UP000298138"/>
    </source>
</evidence>
<gene>
    <name evidence="2" type="ORF">EX30DRAFT_364992</name>
</gene>
<evidence type="ECO:0000256" key="1">
    <source>
        <dbReference type="SAM" id="MobiDB-lite"/>
    </source>
</evidence>
<feature type="region of interest" description="Disordered" evidence="1">
    <location>
        <begin position="119"/>
        <end position="175"/>
    </location>
</feature>
<name>A0A4S2MTA3_9PEZI</name>
<proteinExistence type="predicted"/>
<dbReference type="Proteomes" id="UP000298138">
    <property type="component" value="Unassembled WGS sequence"/>
</dbReference>
<evidence type="ECO:0000313" key="2">
    <source>
        <dbReference type="EMBL" id="TGZ79710.1"/>
    </source>
</evidence>
<organism evidence="2 3">
    <name type="scientific">Ascodesmis nigricans</name>
    <dbReference type="NCBI Taxonomy" id="341454"/>
    <lineage>
        <taxon>Eukaryota</taxon>
        <taxon>Fungi</taxon>
        <taxon>Dikarya</taxon>
        <taxon>Ascomycota</taxon>
        <taxon>Pezizomycotina</taxon>
        <taxon>Pezizomycetes</taxon>
        <taxon>Pezizales</taxon>
        <taxon>Ascodesmidaceae</taxon>
        <taxon>Ascodesmis</taxon>
    </lineage>
</organism>
<dbReference type="EMBL" id="ML220129">
    <property type="protein sequence ID" value="TGZ79710.1"/>
    <property type="molecule type" value="Genomic_DNA"/>
</dbReference>
<reference evidence="2 3" key="1">
    <citation type="submission" date="2019-04" db="EMBL/GenBank/DDBJ databases">
        <title>Comparative genomics and transcriptomics to analyze fruiting body development in filamentous ascomycetes.</title>
        <authorList>
            <consortium name="DOE Joint Genome Institute"/>
            <person name="Lutkenhaus R."/>
            <person name="Traeger S."/>
            <person name="Breuer J."/>
            <person name="Kuo A."/>
            <person name="Lipzen A."/>
            <person name="Pangilinan J."/>
            <person name="Dilworth D."/>
            <person name="Sandor L."/>
            <person name="Poggeler S."/>
            <person name="Barry K."/>
            <person name="Grigoriev I.V."/>
            <person name="Nowrousian M."/>
        </authorList>
    </citation>
    <scope>NUCLEOTIDE SEQUENCE [LARGE SCALE GENOMIC DNA]</scope>
    <source>
        <strain evidence="2 3">CBS 389.68</strain>
    </source>
</reference>
<protein>
    <submittedName>
        <fullName evidence="2">Uncharacterized protein</fullName>
    </submittedName>
</protein>